<feature type="transmembrane region" description="Helical" evidence="1">
    <location>
        <begin position="29"/>
        <end position="53"/>
    </location>
</feature>
<sequence>MTASGKVGGLKRRGIGSGRKLYDRTTIKILVCIFIIVIYIFANHLLLLFHFIFSKCSQV</sequence>
<evidence type="ECO:0000313" key="3">
    <source>
        <dbReference type="Proteomes" id="UP001055439"/>
    </source>
</evidence>
<dbReference type="Proteomes" id="UP001055439">
    <property type="component" value="Chromosome 5"/>
</dbReference>
<name>A0A9E7K1W5_9LILI</name>
<organism evidence="2 3">
    <name type="scientific">Musa troglodytarum</name>
    <name type="common">fe'i banana</name>
    <dbReference type="NCBI Taxonomy" id="320322"/>
    <lineage>
        <taxon>Eukaryota</taxon>
        <taxon>Viridiplantae</taxon>
        <taxon>Streptophyta</taxon>
        <taxon>Embryophyta</taxon>
        <taxon>Tracheophyta</taxon>
        <taxon>Spermatophyta</taxon>
        <taxon>Magnoliopsida</taxon>
        <taxon>Liliopsida</taxon>
        <taxon>Zingiberales</taxon>
        <taxon>Musaceae</taxon>
        <taxon>Musa</taxon>
    </lineage>
</organism>
<dbReference type="AlphaFoldDB" id="A0A9E7K1W5"/>
<gene>
    <name evidence="2" type="ORF">MUK42_20182</name>
</gene>
<keyword evidence="1" id="KW-1133">Transmembrane helix</keyword>
<dbReference type="EMBL" id="CP097507">
    <property type="protein sequence ID" value="URE03248.1"/>
    <property type="molecule type" value="Genomic_DNA"/>
</dbReference>
<accession>A0A9E7K1W5</accession>
<dbReference type="OrthoDB" id="68483at2759"/>
<keyword evidence="1" id="KW-0812">Transmembrane</keyword>
<keyword evidence="1" id="KW-0472">Membrane</keyword>
<evidence type="ECO:0000256" key="1">
    <source>
        <dbReference type="SAM" id="Phobius"/>
    </source>
</evidence>
<reference evidence="2" key="1">
    <citation type="submission" date="2022-05" db="EMBL/GenBank/DDBJ databases">
        <title>The Musa troglodytarum L. genome provides insights into the mechanism of non-climacteric behaviour and enrichment of carotenoids.</title>
        <authorList>
            <person name="Wang J."/>
        </authorList>
    </citation>
    <scope>NUCLEOTIDE SEQUENCE</scope>
    <source>
        <tissue evidence="2">Leaf</tissue>
    </source>
</reference>
<protein>
    <submittedName>
        <fullName evidence="2">Uncharacterized protein</fullName>
    </submittedName>
</protein>
<keyword evidence="3" id="KW-1185">Reference proteome</keyword>
<evidence type="ECO:0000313" key="2">
    <source>
        <dbReference type="EMBL" id="URE03248.1"/>
    </source>
</evidence>
<proteinExistence type="predicted"/>